<dbReference type="InterPro" id="IPR051332">
    <property type="entry name" value="Fosfomycin_Res_Enzymes"/>
</dbReference>
<dbReference type="InterPro" id="IPR029068">
    <property type="entry name" value="Glyas_Bleomycin-R_OHBP_Dase"/>
</dbReference>
<dbReference type="Pfam" id="PF00903">
    <property type="entry name" value="Glyoxalase"/>
    <property type="match status" value="1"/>
</dbReference>
<keyword evidence="4" id="KW-1185">Reference proteome</keyword>
<keyword evidence="1" id="KW-0479">Metal-binding</keyword>
<evidence type="ECO:0000313" key="3">
    <source>
        <dbReference type="EMBL" id="WZC48800.1"/>
    </source>
</evidence>
<protein>
    <submittedName>
        <fullName evidence="3">VOC family protein</fullName>
    </submittedName>
</protein>
<gene>
    <name evidence="3" type="ORF">AABB29_18490</name>
</gene>
<dbReference type="PROSITE" id="PS51819">
    <property type="entry name" value="VOC"/>
    <property type="match status" value="1"/>
</dbReference>
<dbReference type="InterPro" id="IPR037523">
    <property type="entry name" value="VOC_core"/>
</dbReference>
<dbReference type="PANTHER" id="PTHR36113:SF6">
    <property type="entry name" value="FOSFOMYCIN RESISTANCE PROTEIN FOSX"/>
    <property type="match status" value="1"/>
</dbReference>
<dbReference type="RefSeq" id="WP_341366913.1">
    <property type="nucleotide sequence ID" value="NZ_CP150951.2"/>
</dbReference>
<sequence>MLHHVEIYVSDLALSRAFWTPLLAHVGYLETDHWENGFTLKAAQETYLTFVHVEDRHADRPYHRCAVGLNHLAFTVPDRAGVDTLHQFCVEQNISRLYEDRYPFANGGSDYYALFIEDPDRIKVEFVAKG</sequence>
<proteinExistence type="predicted"/>
<dbReference type="Proteomes" id="UP001440612">
    <property type="component" value="Chromosome"/>
</dbReference>
<accession>A0ABZ2V889</accession>
<feature type="domain" description="VOC" evidence="2">
    <location>
        <begin position="1"/>
        <end position="129"/>
    </location>
</feature>
<dbReference type="EMBL" id="CP150951">
    <property type="protein sequence ID" value="WZC48800.1"/>
    <property type="molecule type" value="Genomic_DNA"/>
</dbReference>
<dbReference type="InterPro" id="IPR004360">
    <property type="entry name" value="Glyas_Fos-R_dOase_dom"/>
</dbReference>
<evidence type="ECO:0000313" key="4">
    <source>
        <dbReference type="Proteomes" id="UP001440612"/>
    </source>
</evidence>
<dbReference type="SUPFAM" id="SSF54593">
    <property type="entry name" value="Glyoxalase/Bleomycin resistance protein/Dihydroxybiphenyl dioxygenase"/>
    <property type="match status" value="1"/>
</dbReference>
<dbReference type="PANTHER" id="PTHR36113">
    <property type="entry name" value="LYASE, PUTATIVE-RELATED-RELATED"/>
    <property type="match status" value="1"/>
</dbReference>
<evidence type="ECO:0000256" key="1">
    <source>
        <dbReference type="ARBA" id="ARBA00022723"/>
    </source>
</evidence>
<name>A0ABZ2V889_9RHOB</name>
<reference evidence="4" key="1">
    <citation type="submission" date="2024-04" db="EMBL/GenBank/DDBJ databases">
        <title>Phylogenomic analyses of a clade within the roseobacter group suggest taxonomic reassignments of species of the genera Aestuariivita, Citreicella, Loktanella, Nautella, Pelagibaca, Ruegeria, Thalassobius, Thiobacimonas and Tropicibacter, and the proposal o.</title>
        <authorList>
            <person name="Jeon C.O."/>
        </authorList>
    </citation>
    <scope>NUCLEOTIDE SEQUENCE [LARGE SCALE GENOMIC DNA]</scope>
    <source>
        <strain evidence="4">BS5-3</strain>
    </source>
</reference>
<evidence type="ECO:0000259" key="2">
    <source>
        <dbReference type="PROSITE" id="PS51819"/>
    </source>
</evidence>
<organism evidence="3 4">
    <name type="scientific">Yoonia phaeophyticola</name>
    <dbReference type="NCBI Taxonomy" id="3137369"/>
    <lineage>
        <taxon>Bacteria</taxon>
        <taxon>Pseudomonadati</taxon>
        <taxon>Pseudomonadota</taxon>
        <taxon>Alphaproteobacteria</taxon>
        <taxon>Rhodobacterales</taxon>
        <taxon>Paracoccaceae</taxon>
        <taxon>Yoonia</taxon>
    </lineage>
</organism>
<dbReference type="Gene3D" id="3.10.180.10">
    <property type="entry name" value="2,3-Dihydroxybiphenyl 1,2-Dioxygenase, domain 1"/>
    <property type="match status" value="1"/>
</dbReference>